<dbReference type="Pfam" id="PF23552">
    <property type="entry name" value="ParB_C"/>
    <property type="match status" value="1"/>
</dbReference>
<feature type="domain" description="ParB-like N-terminal" evidence="4">
    <location>
        <begin position="45"/>
        <end position="135"/>
    </location>
</feature>
<dbReference type="InterPro" id="IPR057240">
    <property type="entry name" value="ParB_dimer_C"/>
</dbReference>
<keyword evidence="6" id="KW-1185">Reference proteome</keyword>
<comment type="similarity">
    <text evidence="1">Belongs to the ParB family.</text>
</comment>
<evidence type="ECO:0000313" key="6">
    <source>
        <dbReference type="Proteomes" id="UP001357452"/>
    </source>
</evidence>
<dbReference type="Proteomes" id="UP001357452">
    <property type="component" value="Unassembled WGS sequence"/>
</dbReference>
<keyword evidence="2" id="KW-0159">Chromosome partition</keyword>
<proteinExistence type="inferred from homology"/>
<sequence>MATQKSNKDALGKGIRSLLGSIDAELKSGAGELKKTVVEAATSISKIPVNDIETNPKQPRTDFDEKALQELAESIKIHDVIQPLTVSKLPSGKYRLIAGERRLRASKLAGLKEVPAYIRQADDAQLLELALLENLQREDLNAMEIALSYKRMMDELSYTQDQVAERMGKDRSTVANFIRLLKLPPDIQLAVRNNEISMGHARALINVDTVDRQLYIFKEIKEKGLSVRQTEALVRNLYKESGSKKKPSKSSLSSPFQRIEDKLAERFETRVKLKHNSKGYGQITFDYYSVEELNKLLNNFNVTID</sequence>
<comment type="caution">
    <text evidence="5">The sequence shown here is derived from an EMBL/GenBank/DDBJ whole genome shotgun (WGS) entry which is preliminary data.</text>
</comment>
<dbReference type="EMBL" id="JAZGLY010000002">
    <property type="protein sequence ID" value="MEE6186249.1"/>
    <property type="molecule type" value="Genomic_DNA"/>
</dbReference>
<dbReference type="SUPFAM" id="SSF110849">
    <property type="entry name" value="ParB/Sulfiredoxin"/>
    <property type="match status" value="1"/>
</dbReference>
<dbReference type="InterPro" id="IPR050336">
    <property type="entry name" value="Chromosome_partition/occlusion"/>
</dbReference>
<dbReference type="CDD" id="cd16393">
    <property type="entry name" value="SPO0J_N"/>
    <property type="match status" value="1"/>
</dbReference>
<dbReference type="Pfam" id="PF02195">
    <property type="entry name" value="ParB_N"/>
    <property type="match status" value="1"/>
</dbReference>
<name>A0ABU7RE38_9BACT</name>
<protein>
    <submittedName>
        <fullName evidence="5">ParB/RepB/Spo0J family partition protein</fullName>
    </submittedName>
</protein>
<dbReference type="InterPro" id="IPR004437">
    <property type="entry name" value="ParB/RepB/Spo0J"/>
</dbReference>
<dbReference type="Gene3D" id="3.90.1530.30">
    <property type="match status" value="1"/>
</dbReference>
<evidence type="ECO:0000256" key="3">
    <source>
        <dbReference type="ARBA" id="ARBA00023125"/>
    </source>
</evidence>
<organism evidence="5 6">
    <name type="scientific">Niabella digestorum</name>
    <dbReference type="NCBI Taxonomy" id="3117701"/>
    <lineage>
        <taxon>Bacteria</taxon>
        <taxon>Pseudomonadati</taxon>
        <taxon>Bacteroidota</taxon>
        <taxon>Chitinophagia</taxon>
        <taxon>Chitinophagales</taxon>
        <taxon>Chitinophagaceae</taxon>
        <taxon>Niabella</taxon>
    </lineage>
</organism>
<dbReference type="Pfam" id="PF17762">
    <property type="entry name" value="HTH_ParB"/>
    <property type="match status" value="1"/>
</dbReference>
<dbReference type="RefSeq" id="WP_330973659.1">
    <property type="nucleotide sequence ID" value="NZ_JAZGLY010000002.1"/>
</dbReference>
<dbReference type="InterPro" id="IPR003115">
    <property type="entry name" value="ParB_N"/>
</dbReference>
<evidence type="ECO:0000256" key="2">
    <source>
        <dbReference type="ARBA" id="ARBA00022829"/>
    </source>
</evidence>
<dbReference type="NCBIfam" id="TIGR00180">
    <property type="entry name" value="parB_part"/>
    <property type="match status" value="1"/>
</dbReference>
<evidence type="ECO:0000313" key="5">
    <source>
        <dbReference type="EMBL" id="MEE6186249.1"/>
    </source>
</evidence>
<dbReference type="PANTHER" id="PTHR33375">
    <property type="entry name" value="CHROMOSOME-PARTITIONING PROTEIN PARB-RELATED"/>
    <property type="match status" value="1"/>
</dbReference>
<accession>A0ABU7RE38</accession>
<dbReference type="SMART" id="SM00470">
    <property type="entry name" value="ParB"/>
    <property type="match status" value="1"/>
</dbReference>
<dbReference type="InterPro" id="IPR041468">
    <property type="entry name" value="HTH_ParB/Spo0J"/>
</dbReference>
<reference evidence="5 6" key="1">
    <citation type="submission" date="2024-01" db="EMBL/GenBank/DDBJ databases">
        <title>Niabella digestum sp. nov., isolated from waste digestion system.</title>
        <authorList>
            <person name="Zhang L."/>
        </authorList>
    </citation>
    <scope>NUCLEOTIDE SEQUENCE [LARGE SCALE GENOMIC DNA]</scope>
    <source>
        <strain evidence="5 6">A18</strain>
    </source>
</reference>
<keyword evidence="3" id="KW-0238">DNA-binding</keyword>
<evidence type="ECO:0000256" key="1">
    <source>
        <dbReference type="ARBA" id="ARBA00006295"/>
    </source>
</evidence>
<dbReference type="SUPFAM" id="SSF109709">
    <property type="entry name" value="KorB DNA-binding domain-like"/>
    <property type="match status" value="1"/>
</dbReference>
<gene>
    <name evidence="5" type="ORF">V2H41_03100</name>
</gene>
<dbReference type="InterPro" id="IPR036086">
    <property type="entry name" value="ParB/Sulfiredoxin_sf"/>
</dbReference>
<dbReference type="PANTHER" id="PTHR33375:SF1">
    <property type="entry name" value="CHROMOSOME-PARTITIONING PROTEIN PARB-RELATED"/>
    <property type="match status" value="1"/>
</dbReference>
<evidence type="ECO:0000259" key="4">
    <source>
        <dbReference type="SMART" id="SM00470"/>
    </source>
</evidence>
<dbReference type="Gene3D" id="1.10.10.2830">
    <property type="match status" value="1"/>
</dbReference>